<feature type="domain" description="YetF C-terminal" evidence="9">
    <location>
        <begin position="102"/>
        <end position="173"/>
    </location>
</feature>
<keyword evidence="6 8" id="KW-0472">Membrane</keyword>
<evidence type="ECO:0000256" key="3">
    <source>
        <dbReference type="ARBA" id="ARBA00022475"/>
    </source>
</evidence>
<dbReference type="PANTHER" id="PTHR34582">
    <property type="entry name" value="UPF0702 TRANSMEMBRANE PROTEIN YCAP"/>
    <property type="match status" value="1"/>
</dbReference>
<dbReference type="PANTHER" id="PTHR34582:SF6">
    <property type="entry name" value="UPF0702 TRANSMEMBRANE PROTEIN YCAP"/>
    <property type="match status" value="1"/>
</dbReference>
<feature type="transmembrane region" description="Helical" evidence="8">
    <location>
        <begin position="80"/>
        <end position="101"/>
    </location>
</feature>
<accession>A0A2I9D933</accession>
<evidence type="ECO:0000259" key="9">
    <source>
        <dbReference type="Pfam" id="PF04239"/>
    </source>
</evidence>
<comment type="caution">
    <text evidence="11">The sequence shown here is derived from an EMBL/GenBank/DDBJ whole genome shotgun (WGS) entry which is preliminary data.</text>
</comment>
<evidence type="ECO:0000256" key="2">
    <source>
        <dbReference type="ARBA" id="ARBA00006448"/>
    </source>
</evidence>
<name>A0A2I9D933_9DEIO</name>
<dbReference type="EMBL" id="BFAG01000012">
    <property type="protein sequence ID" value="GBF07090.1"/>
    <property type="molecule type" value="Genomic_DNA"/>
</dbReference>
<dbReference type="GO" id="GO:0005886">
    <property type="term" value="C:plasma membrane"/>
    <property type="evidence" value="ECO:0007669"/>
    <property type="project" value="UniProtKB-SubCell"/>
</dbReference>
<proteinExistence type="inferred from homology"/>
<reference evidence="12" key="1">
    <citation type="submission" date="2018-01" db="EMBL/GenBank/DDBJ databases">
        <title>Draft Genome Sequence of the Radioresistant Bacterium Deinococcus aerius TR0125, Isolated from the Higher Atmosphere above Japan.</title>
        <authorList>
            <person name="Satoh K."/>
            <person name="Arai H."/>
            <person name="Sanzen T."/>
            <person name="Kawaguchi Y."/>
            <person name="Hayashi H."/>
            <person name="Yokobori S."/>
            <person name="Yamagishi A."/>
            <person name="Oono Y."/>
            <person name="Narumi I."/>
        </authorList>
    </citation>
    <scope>NUCLEOTIDE SEQUENCE [LARGE SCALE GENOMIC DNA]</scope>
    <source>
        <strain evidence="12">TR0125</strain>
    </source>
</reference>
<evidence type="ECO:0000259" key="10">
    <source>
        <dbReference type="Pfam" id="PF20730"/>
    </source>
</evidence>
<gene>
    <name evidence="11" type="ORF">DAERI_120083</name>
</gene>
<protein>
    <recommendedName>
        <fullName evidence="13">DUF421 domain-containing protein</fullName>
    </recommendedName>
</protein>
<dbReference type="Gene3D" id="3.30.240.20">
    <property type="entry name" value="bsu07140 like domains"/>
    <property type="match status" value="1"/>
</dbReference>
<dbReference type="Pfam" id="PF04239">
    <property type="entry name" value="DUF421"/>
    <property type="match status" value="1"/>
</dbReference>
<keyword evidence="3" id="KW-1003">Cell membrane</keyword>
<feature type="domain" description="YetF-like N-terminal transmembrane" evidence="10">
    <location>
        <begin position="25"/>
        <end position="97"/>
    </location>
</feature>
<dbReference type="AlphaFoldDB" id="A0A2I9D933"/>
<evidence type="ECO:0000256" key="1">
    <source>
        <dbReference type="ARBA" id="ARBA00004651"/>
    </source>
</evidence>
<evidence type="ECO:0000256" key="7">
    <source>
        <dbReference type="SAM" id="MobiDB-lite"/>
    </source>
</evidence>
<evidence type="ECO:0000256" key="6">
    <source>
        <dbReference type="ARBA" id="ARBA00023136"/>
    </source>
</evidence>
<dbReference type="InterPro" id="IPR007353">
    <property type="entry name" value="DUF421"/>
</dbReference>
<dbReference type="RefSeq" id="WP_235610428.1">
    <property type="nucleotide sequence ID" value="NZ_BFAG01000012.1"/>
</dbReference>
<feature type="transmembrane region" description="Helical" evidence="8">
    <location>
        <begin position="22"/>
        <end position="44"/>
    </location>
</feature>
<feature type="region of interest" description="Disordered" evidence="7">
    <location>
        <begin position="233"/>
        <end position="261"/>
    </location>
</feature>
<evidence type="ECO:0000256" key="5">
    <source>
        <dbReference type="ARBA" id="ARBA00022989"/>
    </source>
</evidence>
<evidence type="ECO:0000313" key="12">
    <source>
        <dbReference type="Proteomes" id="UP000236569"/>
    </source>
</evidence>
<dbReference type="Proteomes" id="UP000236569">
    <property type="component" value="Unassembled WGS sequence"/>
</dbReference>
<comment type="similarity">
    <text evidence="2">Belongs to the UPF0702 family.</text>
</comment>
<keyword evidence="4 8" id="KW-0812">Transmembrane</keyword>
<feature type="transmembrane region" description="Helical" evidence="8">
    <location>
        <begin position="56"/>
        <end position="74"/>
    </location>
</feature>
<keyword evidence="12" id="KW-1185">Reference proteome</keyword>
<comment type="subcellular location">
    <subcellularLocation>
        <location evidence="1">Cell membrane</location>
        <topology evidence="1">Multi-pass membrane protein</topology>
    </subcellularLocation>
</comment>
<dbReference type="InterPro" id="IPR023090">
    <property type="entry name" value="UPF0702_alpha/beta_dom_sf"/>
</dbReference>
<evidence type="ECO:0008006" key="13">
    <source>
        <dbReference type="Google" id="ProtNLM"/>
    </source>
</evidence>
<dbReference type="Pfam" id="PF20730">
    <property type="entry name" value="YetF_N"/>
    <property type="match status" value="1"/>
</dbReference>
<organism evidence="11 12">
    <name type="scientific">Deinococcus aerius</name>
    <dbReference type="NCBI Taxonomy" id="200253"/>
    <lineage>
        <taxon>Bacteria</taxon>
        <taxon>Thermotogati</taxon>
        <taxon>Deinococcota</taxon>
        <taxon>Deinococci</taxon>
        <taxon>Deinococcales</taxon>
        <taxon>Deinococcaceae</taxon>
        <taxon>Deinococcus</taxon>
    </lineage>
</organism>
<sequence>MSGADTVPFDWARMWLGDVPPLFLLEIVFRTAVIFLWLLLLLRFTGKRGLAQLSPLELAIVIGLGSAAGDPLFYPEVPLLHAMLALALVVGFQRLMAVLVIRSERVETFIEGAPVELVRDGVISLRALGGASLSREDLFERLRAGGVRQLGEVQRAYFEQDGNLSVFRHTEDAPVGLPIVPPWDLEPPRKIPAGTPHVGAVACLNCAHTLHAAGPLPPCPICACDTWTPATTDPLGSGSSSPDPAQGGQERGPKFAGRGEGVGDWAAHLAPVPCPFTPTRPPPSRGRGFFGDPRGFSFPPRTFVHH</sequence>
<evidence type="ECO:0000256" key="8">
    <source>
        <dbReference type="SAM" id="Phobius"/>
    </source>
</evidence>
<keyword evidence="5 8" id="KW-1133">Transmembrane helix</keyword>
<dbReference type="InterPro" id="IPR048454">
    <property type="entry name" value="YetF_N"/>
</dbReference>
<evidence type="ECO:0000313" key="11">
    <source>
        <dbReference type="EMBL" id="GBF07090.1"/>
    </source>
</evidence>
<evidence type="ECO:0000256" key="4">
    <source>
        <dbReference type="ARBA" id="ARBA00022692"/>
    </source>
</evidence>